<dbReference type="InterPro" id="IPR017441">
    <property type="entry name" value="Protein_kinase_ATP_BS"/>
</dbReference>
<gene>
    <name evidence="7" type="ORF">ARMSODRAFT_942377</name>
</gene>
<feature type="compositionally biased region" description="Polar residues" evidence="5">
    <location>
        <begin position="300"/>
        <end position="318"/>
    </location>
</feature>
<dbReference type="PANTHER" id="PTHR24346">
    <property type="entry name" value="MAP/MICROTUBULE AFFINITY-REGULATING KINASE"/>
    <property type="match status" value="1"/>
</dbReference>
<keyword evidence="7" id="KW-0418">Kinase</keyword>
<dbReference type="SMART" id="SM00220">
    <property type="entry name" value="S_TKc"/>
    <property type="match status" value="1"/>
</dbReference>
<proteinExistence type="inferred from homology"/>
<dbReference type="Proteomes" id="UP000218334">
    <property type="component" value="Unassembled WGS sequence"/>
</dbReference>
<dbReference type="PROSITE" id="PS00107">
    <property type="entry name" value="PROTEIN_KINASE_ATP"/>
    <property type="match status" value="1"/>
</dbReference>
<dbReference type="SUPFAM" id="SSF56112">
    <property type="entry name" value="Protein kinase-like (PK-like)"/>
    <property type="match status" value="1"/>
</dbReference>
<dbReference type="GO" id="GO:0005524">
    <property type="term" value="F:ATP binding"/>
    <property type="evidence" value="ECO:0007669"/>
    <property type="project" value="UniProtKB-UniRule"/>
</dbReference>
<keyword evidence="1 3" id="KW-0547">Nucleotide-binding</keyword>
<keyword evidence="8" id="KW-1185">Reference proteome</keyword>
<dbReference type="STRING" id="1076256.A0A2H3BJU7"/>
<feature type="domain" description="Protein kinase" evidence="6">
    <location>
        <begin position="21"/>
        <end position="294"/>
    </location>
</feature>
<dbReference type="InterPro" id="IPR008271">
    <property type="entry name" value="Ser/Thr_kinase_AS"/>
</dbReference>
<dbReference type="PANTHER" id="PTHR24346:SF30">
    <property type="entry name" value="MATERNAL EMBRYONIC LEUCINE ZIPPER KINASE"/>
    <property type="match status" value="1"/>
</dbReference>
<keyword evidence="7" id="KW-0808">Transferase</keyword>
<keyword evidence="2 3" id="KW-0067">ATP-binding</keyword>
<dbReference type="PROSITE" id="PS00108">
    <property type="entry name" value="PROTEIN_KINASE_ST"/>
    <property type="match status" value="1"/>
</dbReference>
<evidence type="ECO:0000313" key="7">
    <source>
        <dbReference type="EMBL" id="PBK63336.1"/>
    </source>
</evidence>
<organism evidence="7 8">
    <name type="scientific">Armillaria solidipes</name>
    <dbReference type="NCBI Taxonomy" id="1076256"/>
    <lineage>
        <taxon>Eukaryota</taxon>
        <taxon>Fungi</taxon>
        <taxon>Dikarya</taxon>
        <taxon>Basidiomycota</taxon>
        <taxon>Agaricomycotina</taxon>
        <taxon>Agaricomycetes</taxon>
        <taxon>Agaricomycetidae</taxon>
        <taxon>Agaricales</taxon>
        <taxon>Marasmiineae</taxon>
        <taxon>Physalacriaceae</taxon>
        <taxon>Armillaria</taxon>
    </lineage>
</organism>
<reference evidence="8" key="1">
    <citation type="journal article" date="2017" name="Nat. Ecol. Evol.">
        <title>Genome expansion and lineage-specific genetic innovations in the forest pathogenic fungi Armillaria.</title>
        <authorList>
            <person name="Sipos G."/>
            <person name="Prasanna A.N."/>
            <person name="Walter M.C."/>
            <person name="O'Connor E."/>
            <person name="Balint B."/>
            <person name="Krizsan K."/>
            <person name="Kiss B."/>
            <person name="Hess J."/>
            <person name="Varga T."/>
            <person name="Slot J."/>
            <person name="Riley R."/>
            <person name="Boka B."/>
            <person name="Rigling D."/>
            <person name="Barry K."/>
            <person name="Lee J."/>
            <person name="Mihaltcheva S."/>
            <person name="LaButti K."/>
            <person name="Lipzen A."/>
            <person name="Waldron R."/>
            <person name="Moloney N.M."/>
            <person name="Sperisen C."/>
            <person name="Kredics L."/>
            <person name="Vagvoelgyi C."/>
            <person name="Patrignani A."/>
            <person name="Fitzpatrick D."/>
            <person name="Nagy I."/>
            <person name="Doyle S."/>
            <person name="Anderson J.B."/>
            <person name="Grigoriev I.V."/>
            <person name="Gueldener U."/>
            <person name="Muensterkoetter M."/>
            <person name="Nagy L.G."/>
        </authorList>
    </citation>
    <scope>NUCLEOTIDE SEQUENCE [LARGE SCALE GENOMIC DNA]</scope>
    <source>
        <strain evidence="8">28-4</strain>
    </source>
</reference>
<evidence type="ECO:0000256" key="4">
    <source>
        <dbReference type="RuleBase" id="RU000304"/>
    </source>
</evidence>
<evidence type="ECO:0000256" key="2">
    <source>
        <dbReference type="ARBA" id="ARBA00022840"/>
    </source>
</evidence>
<accession>A0A2H3BJU7</accession>
<sequence>MPYATDSFPDFTGTFLDRGRLRLLDCLGAGAFGKVYRALDTKSPNNNPSYYAVKCLRALEEGTREHCFQIRELDNHNSVSDHPNIITYHKAIFHDDFIYVVLDFCEGGDLFDKILQTKFFYRRDDRVRNAFLQLIDAVAFCHENGVYHRDIKPENILCSKDGSQIYLTDFGLSTQSGTSTTHECGSMEYMSPECIGKEFGYTPHRRYSTRTNDIWALGVVLVTMVSRRAPWAVAMTTDFFFRSYLEDADHLGRSLPGISAGACTILKKIFRLEPRSRISLADLQREISELESFFSDELSPDSSSRHSPALQRSISSLGSTPSNEIGALRIDDDDDVFSVACDDMEASVTDGDSLACDLDAIRLVERPVSAPEVAYSQFAGDGRDISSAPPSLREIRPVMSSSSLASSVDSDGPITPETYPVHIDVEVPDMEEGEGIGEVDVALVVKADEKPVQPADLANSAGSQKKRVFFRRFVQKLVSSGNRSSTVLSFV</sequence>
<feature type="binding site" evidence="3">
    <location>
        <position position="54"/>
    </location>
    <ligand>
        <name>ATP</name>
        <dbReference type="ChEBI" id="CHEBI:30616"/>
    </ligand>
</feature>
<evidence type="ECO:0000259" key="6">
    <source>
        <dbReference type="PROSITE" id="PS50011"/>
    </source>
</evidence>
<dbReference type="GO" id="GO:0004674">
    <property type="term" value="F:protein serine/threonine kinase activity"/>
    <property type="evidence" value="ECO:0007669"/>
    <property type="project" value="UniProtKB-KW"/>
</dbReference>
<dbReference type="AlphaFoldDB" id="A0A2H3BJU7"/>
<dbReference type="GO" id="GO:0035556">
    <property type="term" value="P:intracellular signal transduction"/>
    <property type="evidence" value="ECO:0007669"/>
    <property type="project" value="TreeGrafter"/>
</dbReference>
<evidence type="ECO:0000256" key="5">
    <source>
        <dbReference type="SAM" id="MobiDB-lite"/>
    </source>
</evidence>
<keyword evidence="4" id="KW-0723">Serine/threonine-protein kinase</keyword>
<protein>
    <submittedName>
        <fullName evidence="7">Pkinase-domain-containing protein</fullName>
    </submittedName>
</protein>
<comment type="similarity">
    <text evidence="4">Belongs to the protein kinase superfamily.</text>
</comment>
<evidence type="ECO:0000256" key="3">
    <source>
        <dbReference type="PROSITE-ProRule" id="PRU10141"/>
    </source>
</evidence>
<name>A0A2H3BJU7_9AGAR</name>
<dbReference type="InterPro" id="IPR000719">
    <property type="entry name" value="Prot_kinase_dom"/>
</dbReference>
<evidence type="ECO:0000313" key="8">
    <source>
        <dbReference type="Proteomes" id="UP000218334"/>
    </source>
</evidence>
<dbReference type="PROSITE" id="PS50011">
    <property type="entry name" value="PROTEIN_KINASE_DOM"/>
    <property type="match status" value="1"/>
</dbReference>
<dbReference type="Pfam" id="PF00069">
    <property type="entry name" value="Pkinase"/>
    <property type="match status" value="1"/>
</dbReference>
<dbReference type="EMBL" id="KZ293459">
    <property type="protein sequence ID" value="PBK63336.1"/>
    <property type="molecule type" value="Genomic_DNA"/>
</dbReference>
<evidence type="ECO:0000256" key="1">
    <source>
        <dbReference type="ARBA" id="ARBA00022741"/>
    </source>
</evidence>
<dbReference type="Gene3D" id="1.10.510.10">
    <property type="entry name" value="Transferase(Phosphotransferase) domain 1"/>
    <property type="match status" value="1"/>
</dbReference>
<feature type="region of interest" description="Disordered" evidence="5">
    <location>
        <begin position="296"/>
        <end position="318"/>
    </location>
</feature>
<dbReference type="GO" id="GO:0005737">
    <property type="term" value="C:cytoplasm"/>
    <property type="evidence" value="ECO:0007669"/>
    <property type="project" value="TreeGrafter"/>
</dbReference>
<dbReference type="InterPro" id="IPR011009">
    <property type="entry name" value="Kinase-like_dom_sf"/>
</dbReference>